<sequence>MDLNQLSTKSMKIRNAYHNLEEKYHGRKWTVLEDGLALSTDVGLINRLLMDQAKIWPDKLQDNYNLEYKLGEVVWWLAVISEKNNINLNEAVENFINKKYTDFDIK</sequence>
<reference evidence="1 2" key="1">
    <citation type="journal article" date="2016" name="Front. Microbiol.">
        <title>Comprehensive Phylogenetic Analysis of Bovine Non-aureus Staphylococci Species Based on Whole-Genome Sequencing.</title>
        <authorList>
            <person name="Naushad S."/>
            <person name="Barkema H.W."/>
            <person name="Luby C."/>
            <person name="Condas L.A."/>
            <person name="Nobrega D.B."/>
            <person name="Carson D.A."/>
            <person name="De Buck J."/>
        </authorList>
    </citation>
    <scope>NUCLEOTIDE SEQUENCE [LARGE SCALE GENOMIC DNA]</scope>
    <source>
        <strain evidence="1 2">SNUC 1231</strain>
    </source>
</reference>
<dbReference type="EMBL" id="PZFQ01000096">
    <property type="protein sequence ID" value="PTI73282.1"/>
    <property type="molecule type" value="Genomic_DNA"/>
</dbReference>
<dbReference type="AlphaFoldDB" id="A0A9Q6HLP9"/>
<dbReference type="RefSeq" id="WP_107545452.1">
    <property type="nucleotide sequence ID" value="NZ_PZFQ01000096.1"/>
</dbReference>
<comment type="caution">
    <text evidence="1">The sequence shown here is derived from an EMBL/GenBank/DDBJ whole genome shotgun (WGS) entry which is preliminary data.</text>
</comment>
<accession>A0A9Q6HLP9</accession>
<evidence type="ECO:0000313" key="2">
    <source>
        <dbReference type="Proteomes" id="UP000241960"/>
    </source>
</evidence>
<proteinExistence type="predicted"/>
<dbReference type="Gene3D" id="1.10.287.1080">
    <property type="entry name" value="MazG-like"/>
    <property type="match status" value="1"/>
</dbReference>
<name>A0A9Q6HLP9_9STAP</name>
<dbReference type="Proteomes" id="UP000241960">
    <property type="component" value="Unassembled WGS sequence"/>
</dbReference>
<protein>
    <submittedName>
        <fullName evidence="1">MazG-like protein</fullName>
    </submittedName>
</protein>
<organism evidence="1 2">
    <name type="scientific">Staphylococcus succinus</name>
    <dbReference type="NCBI Taxonomy" id="61015"/>
    <lineage>
        <taxon>Bacteria</taxon>
        <taxon>Bacillati</taxon>
        <taxon>Bacillota</taxon>
        <taxon>Bacilli</taxon>
        <taxon>Bacillales</taxon>
        <taxon>Staphylococcaceae</taxon>
        <taxon>Staphylococcus</taxon>
    </lineage>
</organism>
<gene>
    <name evidence="1" type="ORF">BU058_13325</name>
</gene>
<evidence type="ECO:0000313" key="1">
    <source>
        <dbReference type="EMBL" id="PTI73282.1"/>
    </source>
</evidence>